<reference evidence="6" key="1">
    <citation type="submission" date="2024-03" db="EMBL/GenBank/DDBJ databases">
        <title>Human intestinal bacterial collection.</title>
        <authorList>
            <person name="Pauvert C."/>
            <person name="Hitch T.C.A."/>
            <person name="Clavel T."/>
        </authorList>
    </citation>
    <scope>NUCLEOTIDE SEQUENCE [LARGE SCALE GENOMIC DNA]</scope>
    <source>
        <strain evidence="6">CLA-AA-H89B</strain>
    </source>
</reference>
<organism evidence="6 7">
    <name type="scientific">Lachnospira intestinalis</name>
    <dbReference type="NCBI Taxonomy" id="3133158"/>
    <lineage>
        <taxon>Bacteria</taxon>
        <taxon>Bacillati</taxon>
        <taxon>Bacillota</taxon>
        <taxon>Clostridia</taxon>
        <taxon>Lachnospirales</taxon>
        <taxon>Lachnospiraceae</taxon>
        <taxon>Lachnospira</taxon>
    </lineage>
</organism>
<keyword evidence="5" id="KW-0812">Transmembrane</keyword>
<sequence>MRCYKCGATLTASDRCPQCKADVSVYKRAAKASNAYYNLGLAKAKVRDLTGAAESLKTSVMIHKNNIEARNLLGLVYCEMGEVVEALSQWVISKNLQPDNNPAGSYIAQIQSNQGRFDAVTTTIKKYNQALNYAKEGNLDMATIQLKKIVGQNPHLIKAHQLLALIYIKDGEYARARKLLMSVLKIDRNNTLAQLYLKEIEEAQQLKKKQGARSNEFLPQKREKRETKVIESQPLSGNDVILPRSSYKEPGNGAITIVNILVGVVIGAALIWFLVMPSRYKGITEDYNKSLQDYSEQLSSGNVEINSLTKQLEDIKSEKEALEEQLSGLSGEGGSNKLLTAVISAANSYIANDTATAAKELMDIDVSSLPTDDAKKLYNTIAEAAMKPAANEFYTQGTTAYNKADYTTAATAFVNAYKCDSTKAEAAYYAAKSYVALNQTEDAKKYYQYIVDGFRSSSYYSEANAYVTSHS</sequence>
<dbReference type="PROSITE" id="PS50005">
    <property type="entry name" value="TPR"/>
    <property type="match status" value="1"/>
</dbReference>
<keyword evidence="5" id="KW-0472">Membrane</keyword>
<proteinExistence type="predicted"/>
<dbReference type="InterPro" id="IPR019734">
    <property type="entry name" value="TPR_rpt"/>
</dbReference>
<name>A0ABV1H505_9FIRM</name>
<evidence type="ECO:0000256" key="3">
    <source>
        <dbReference type="PROSITE-ProRule" id="PRU00339"/>
    </source>
</evidence>
<dbReference type="InterPro" id="IPR011990">
    <property type="entry name" value="TPR-like_helical_dom_sf"/>
</dbReference>
<evidence type="ECO:0000256" key="2">
    <source>
        <dbReference type="ARBA" id="ARBA00022803"/>
    </source>
</evidence>
<keyword evidence="4" id="KW-0175">Coiled coil</keyword>
<feature type="coiled-coil region" evidence="4">
    <location>
        <begin position="298"/>
        <end position="332"/>
    </location>
</feature>
<keyword evidence="1" id="KW-0677">Repeat</keyword>
<evidence type="ECO:0000313" key="7">
    <source>
        <dbReference type="Proteomes" id="UP001546774"/>
    </source>
</evidence>
<dbReference type="SMART" id="SM00028">
    <property type="entry name" value="TPR"/>
    <property type="match status" value="6"/>
</dbReference>
<protein>
    <submittedName>
        <fullName evidence="6">Tetratricopeptide repeat protein</fullName>
    </submittedName>
</protein>
<keyword evidence="5" id="KW-1133">Transmembrane helix</keyword>
<dbReference type="PANTHER" id="PTHR45586">
    <property type="entry name" value="TPR REPEAT-CONTAINING PROTEIN PA4667"/>
    <property type="match status" value="1"/>
</dbReference>
<dbReference type="PANTHER" id="PTHR45586:SF1">
    <property type="entry name" value="LIPOPOLYSACCHARIDE ASSEMBLY PROTEIN B"/>
    <property type="match status" value="1"/>
</dbReference>
<keyword evidence="7" id="KW-1185">Reference proteome</keyword>
<accession>A0ABV1H505</accession>
<keyword evidence="2 3" id="KW-0802">TPR repeat</keyword>
<evidence type="ECO:0000313" key="6">
    <source>
        <dbReference type="EMBL" id="MEQ2554789.1"/>
    </source>
</evidence>
<dbReference type="Proteomes" id="UP001546774">
    <property type="component" value="Unassembled WGS sequence"/>
</dbReference>
<evidence type="ECO:0000256" key="1">
    <source>
        <dbReference type="ARBA" id="ARBA00022737"/>
    </source>
</evidence>
<dbReference type="Pfam" id="PF14559">
    <property type="entry name" value="TPR_19"/>
    <property type="match status" value="1"/>
</dbReference>
<comment type="caution">
    <text evidence="6">The sequence shown here is derived from an EMBL/GenBank/DDBJ whole genome shotgun (WGS) entry which is preliminary data.</text>
</comment>
<evidence type="ECO:0000256" key="5">
    <source>
        <dbReference type="SAM" id="Phobius"/>
    </source>
</evidence>
<dbReference type="SUPFAM" id="SSF48452">
    <property type="entry name" value="TPR-like"/>
    <property type="match status" value="1"/>
</dbReference>
<feature type="repeat" description="TPR" evidence="3">
    <location>
        <begin position="157"/>
        <end position="190"/>
    </location>
</feature>
<feature type="transmembrane region" description="Helical" evidence="5">
    <location>
        <begin position="253"/>
        <end position="275"/>
    </location>
</feature>
<dbReference type="EMBL" id="JBBMFS010000005">
    <property type="protein sequence ID" value="MEQ2554789.1"/>
    <property type="molecule type" value="Genomic_DNA"/>
</dbReference>
<gene>
    <name evidence="6" type="ORF">WMO37_07105</name>
</gene>
<dbReference type="Gene3D" id="1.25.40.10">
    <property type="entry name" value="Tetratricopeptide repeat domain"/>
    <property type="match status" value="3"/>
</dbReference>
<dbReference type="InterPro" id="IPR051012">
    <property type="entry name" value="CellSynth/LPSAsmb/PSIAsmb"/>
</dbReference>
<evidence type="ECO:0000256" key="4">
    <source>
        <dbReference type="SAM" id="Coils"/>
    </source>
</evidence>